<keyword evidence="1" id="KW-0472">Membrane</keyword>
<dbReference type="AlphaFoldDB" id="A0A4R6TGU1"/>
<keyword evidence="1" id="KW-1133">Transmembrane helix</keyword>
<reference evidence="2 3" key="1">
    <citation type="submission" date="2019-03" db="EMBL/GenBank/DDBJ databases">
        <title>Genomic Encyclopedia of Type Strains, Phase III (KMG-III): the genomes of soil and plant-associated and newly described type strains.</title>
        <authorList>
            <person name="Whitman W."/>
        </authorList>
    </citation>
    <scope>NUCLEOTIDE SEQUENCE [LARGE SCALE GENOMIC DNA]</scope>
    <source>
        <strain evidence="2 3">CECT 8283</strain>
    </source>
</reference>
<dbReference type="Pfam" id="PF10825">
    <property type="entry name" value="DUF2752"/>
    <property type="match status" value="1"/>
</dbReference>
<protein>
    <submittedName>
        <fullName evidence="2">Uncharacterized protein DUF2752</fullName>
    </submittedName>
</protein>
<dbReference type="InterPro" id="IPR021215">
    <property type="entry name" value="DUF2752"/>
</dbReference>
<evidence type="ECO:0000313" key="3">
    <source>
        <dbReference type="Proteomes" id="UP000295390"/>
    </source>
</evidence>
<dbReference type="EMBL" id="SNYH01000001">
    <property type="protein sequence ID" value="TDQ29783.1"/>
    <property type="molecule type" value="Genomic_DNA"/>
</dbReference>
<keyword evidence="1" id="KW-0812">Transmembrane</keyword>
<organism evidence="2 3">
    <name type="scientific">Tenacibaculum caenipelagi</name>
    <dbReference type="NCBI Taxonomy" id="1325435"/>
    <lineage>
        <taxon>Bacteria</taxon>
        <taxon>Pseudomonadati</taxon>
        <taxon>Bacteroidota</taxon>
        <taxon>Flavobacteriia</taxon>
        <taxon>Flavobacteriales</taxon>
        <taxon>Flavobacteriaceae</taxon>
        <taxon>Tenacibaculum</taxon>
    </lineage>
</organism>
<gene>
    <name evidence="2" type="ORF">DFQ07_0103</name>
</gene>
<comment type="caution">
    <text evidence="2">The sequence shown here is derived from an EMBL/GenBank/DDBJ whole genome shotgun (WGS) entry which is preliminary data.</text>
</comment>
<accession>A0A4R6TGU1</accession>
<proteinExistence type="predicted"/>
<dbReference type="RefSeq" id="WP_243743905.1">
    <property type="nucleotide sequence ID" value="NZ_SNYH01000001.1"/>
</dbReference>
<evidence type="ECO:0000256" key="1">
    <source>
        <dbReference type="SAM" id="Phobius"/>
    </source>
</evidence>
<dbReference type="Proteomes" id="UP000295390">
    <property type="component" value="Unassembled WGS sequence"/>
</dbReference>
<evidence type="ECO:0000313" key="2">
    <source>
        <dbReference type="EMBL" id="TDQ29783.1"/>
    </source>
</evidence>
<sequence>MFLKLEDYMLPCLNKKFFGIDCLGCGIQRALNLVLQGEFVAAFKIYPAIYTLLLLAVVIGVNFFYNIKYAQKIISILAIINIAIIVISYIIKMNQLI</sequence>
<name>A0A4R6TGU1_9FLAO</name>
<feature type="transmembrane region" description="Helical" evidence="1">
    <location>
        <begin position="72"/>
        <end position="91"/>
    </location>
</feature>
<feature type="transmembrane region" description="Helical" evidence="1">
    <location>
        <begin position="45"/>
        <end position="65"/>
    </location>
</feature>
<keyword evidence="3" id="KW-1185">Reference proteome</keyword>